<feature type="compositionally biased region" description="Polar residues" evidence="1">
    <location>
        <begin position="335"/>
        <end position="361"/>
    </location>
</feature>
<evidence type="ECO:0000313" key="3">
    <source>
        <dbReference type="Proteomes" id="UP001303373"/>
    </source>
</evidence>
<feature type="region of interest" description="Disordered" evidence="1">
    <location>
        <begin position="196"/>
        <end position="247"/>
    </location>
</feature>
<feature type="region of interest" description="Disordered" evidence="1">
    <location>
        <begin position="332"/>
        <end position="536"/>
    </location>
</feature>
<feature type="compositionally biased region" description="Low complexity" evidence="1">
    <location>
        <begin position="148"/>
        <end position="163"/>
    </location>
</feature>
<feature type="compositionally biased region" description="Basic and acidic residues" evidence="1">
    <location>
        <begin position="282"/>
        <end position="292"/>
    </location>
</feature>
<reference evidence="2 3" key="1">
    <citation type="submission" date="2023-11" db="EMBL/GenBank/DDBJ databases">
        <title>An acidophilic fungus is an integral part of prey digestion in a carnivorous sundew plant.</title>
        <authorList>
            <person name="Tsai I.J."/>
        </authorList>
    </citation>
    <scope>NUCLEOTIDE SEQUENCE [LARGE SCALE GENOMIC DNA]</scope>
    <source>
        <strain evidence="2">169a</strain>
    </source>
</reference>
<protein>
    <submittedName>
        <fullName evidence="2">Uncharacterized protein</fullName>
    </submittedName>
</protein>
<feature type="region of interest" description="Disordered" evidence="1">
    <location>
        <begin position="280"/>
        <end position="320"/>
    </location>
</feature>
<organism evidence="2 3">
    <name type="scientific">Acrodontium crateriforme</name>
    <dbReference type="NCBI Taxonomy" id="150365"/>
    <lineage>
        <taxon>Eukaryota</taxon>
        <taxon>Fungi</taxon>
        <taxon>Dikarya</taxon>
        <taxon>Ascomycota</taxon>
        <taxon>Pezizomycotina</taxon>
        <taxon>Dothideomycetes</taxon>
        <taxon>Dothideomycetidae</taxon>
        <taxon>Mycosphaerellales</taxon>
        <taxon>Teratosphaeriaceae</taxon>
        <taxon>Acrodontium</taxon>
    </lineage>
</organism>
<proteinExistence type="predicted"/>
<feature type="compositionally biased region" description="Polar residues" evidence="1">
    <location>
        <begin position="460"/>
        <end position="487"/>
    </location>
</feature>
<dbReference type="EMBL" id="CP138588">
    <property type="protein sequence ID" value="WPH02856.1"/>
    <property type="molecule type" value="Genomic_DNA"/>
</dbReference>
<sequence length="536" mass="57289">MHGPRALYGSYALSETTLLLLHLHLILPSQSLFPSARISIAPSAVCRARLASSASVVVFVCLAFARLFTASLIHDTRIHFAHSPTTLNLSYRIRPSTLLVGPIPVSTWPVATNLLVLVAWPPIMSAFYDADANWPASARSASWEQREQQPSQQSQQQSSAPRSGATSSMSHHSDSNAFAAQFEEIERATDNLMKSGKWAPGAVHGMGAPGRRDTMPSSGRGFDYSNDPRMGGGPSRHHSVSEYTGERPGSAGLQGFYAGQRFPGGRQSEAEAMLQQKRRMAAQRERELRNYHQEQQYNRTAVSGPKSDRAMSPNTMSDDDRRELIARQHRALYGDNSSMYGSEGSTSRAPSQDVRSSTAGRGQSPLAFDPYGVQSPTGSESVVQMPPRDRTESTASPASNPTTQQSFAHLSDAQQSSRTSNSSPGGSPPLAQGQGQKTSVGGVGPIGSRPTQPPHALNKRATTPLTPSSLSYGFSNADAQKLNNNNAAKDERTTAASSNSGLTAEKNVPGLAGWGSNSGVWGSSKNTLAVQPSVWG</sequence>
<evidence type="ECO:0000256" key="1">
    <source>
        <dbReference type="SAM" id="MobiDB-lite"/>
    </source>
</evidence>
<feature type="compositionally biased region" description="Low complexity" evidence="1">
    <location>
        <begin position="514"/>
        <end position="524"/>
    </location>
</feature>
<dbReference type="Proteomes" id="UP001303373">
    <property type="component" value="Chromosome 9"/>
</dbReference>
<feature type="compositionally biased region" description="Low complexity" evidence="1">
    <location>
        <begin position="416"/>
        <end position="429"/>
    </location>
</feature>
<feature type="compositionally biased region" description="Polar residues" evidence="1">
    <location>
        <begin position="393"/>
        <end position="415"/>
    </location>
</feature>
<keyword evidence="3" id="KW-1185">Reference proteome</keyword>
<accession>A0AAQ3R672</accession>
<dbReference type="AlphaFoldDB" id="A0AAQ3R672"/>
<feature type="compositionally biased region" description="Polar residues" evidence="1">
    <location>
        <begin position="164"/>
        <end position="175"/>
    </location>
</feature>
<name>A0AAQ3R672_9PEZI</name>
<evidence type="ECO:0000313" key="2">
    <source>
        <dbReference type="EMBL" id="WPH02856.1"/>
    </source>
</evidence>
<feature type="region of interest" description="Disordered" evidence="1">
    <location>
        <begin position="139"/>
        <end position="175"/>
    </location>
</feature>
<gene>
    <name evidence="2" type="ORF">R9X50_00572400</name>
</gene>